<comment type="caution">
    <text evidence="3">The sequence shown here is derived from an EMBL/GenBank/DDBJ whole genome shotgun (WGS) entry which is preliminary data.</text>
</comment>
<reference evidence="3 4" key="1">
    <citation type="submission" date="2024-02" db="EMBL/GenBank/DDBJ databases">
        <title>First draft genome assembly of two strains of Seiridium cardinale.</title>
        <authorList>
            <person name="Emiliani G."/>
            <person name="Scali E."/>
        </authorList>
    </citation>
    <scope>NUCLEOTIDE SEQUENCE [LARGE SCALE GENOMIC DNA]</scope>
    <source>
        <strain evidence="3 4">BM-138-000479</strain>
    </source>
</reference>
<dbReference type="EMBL" id="JARVKM010000006">
    <property type="protein sequence ID" value="KAK9780487.1"/>
    <property type="molecule type" value="Genomic_DNA"/>
</dbReference>
<dbReference type="InterPro" id="IPR056867">
    <property type="entry name" value="LRR_15"/>
</dbReference>
<dbReference type="Pfam" id="PF24969">
    <property type="entry name" value="LRR_15"/>
    <property type="match status" value="1"/>
</dbReference>
<feature type="region of interest" description="Disordered" evidence="1">
    <location>
        <begin position="126"/>
        <end position="157"/>
    </location>
</feature>
<organism evidence="3 4">
    <name type="scientific">Seiridium cardinale</name>
    <dbReference type="NCBI Taxonomy" id="138064"/>
    <lineage>
        <taxon>Eukaryota</taxon>
        <taxon>Fungi</taxon>
        <taxon>Dikarya</taxon>
        <taxon>Ascomycota</taxon>
        <taxon>Pezizomycotina</taxon>
        <taxon>Sordariomycetes</taxon>
        <taxon>Xylariomycetidae</taxon>
        <taxon>Amphisphaeriales</taxon>
        <taxon>Sporocadaceae</taxon>
        <taxon>Seiridium</taxon>
    </lineage>
</organism>
<dbReference type="Proteomes" id="UP001465668">
    <property type="component" value="Unassembled WGS sequence"/>
</dbReference>
<evidence type="ECO:0000313" key="4">
    <source>
        <dbReference type="Proteomes" id="UP001465668"/>
    </source>
</evidence>
<sequence length="570" mass="64867">MMASISNLPPELLNHICAFMQTKREIANFFQCSRQFYAIAAPHLYHHVDLLSVEVFSHTDRTDDISHRVEALVKAFLRDPHLGHLVQHFAIRVPMIASSRTSTLNPLDPKCEEIAKAVLHNSVEAQCQRPPARKPSSAAVDENNGSDWESTDESADEDEIEMFDDLDEQMPVFETEADRWIYLASRSKAIRGNVMLTILLSCLTNVSILDLEMPSVGWRTGFLDRAIQRDRSDDSASSFLANLRRVCFGYTDPHLRGESWAGPFILPEVKEVYLHHLCGLGPSLSFLTPSSLNITHLELRDCRIPPPSLTRLLAGPKALKTFIYVVGEAQTRAEVYIPISYKSIRTALEKQKDSLERIWLDYPHNYHWDETSTQHTGPMGSFSNFTQLKHLKIAGTYIYGFVWTGNVDERRLLRALPEQIESLCLTHTDEDEEAIDGILIVLDAMKQGRLQQLKEIKLEASARWYRENNRGLGRILSFAESVGLGIRLLNNYSDSRIESLLQRRHFTSNFAREPAATREKECPWGFYGETTWPTRVSGCMCQPLYEDITDIFIEMKSSRANSSNRLSNST</sequence>
<protein>
    <submittedName>
        <fullName evidence="3">F-box domain-containing protein</fullName>
    </submittedName>
</protein>
<accession>A0ABR2Y326</accession>
<feature type="domain" description="Leucine-rich repeat" evidence="2">
    <location>
        <begin position="282"/>
        <end position="425"/>
    </location>
</feature>
<name>A0ABR2Y326_9PEZI</name>
<keyword evidence="4" id="KW-1185">Reference proteome</keyword>
<evidence type="ECO:0000259" key="2">
    <source>
        <dbReference type="Pfam" id="PF24969"/>
    </source>
</evidence>
<evidence type="ECO:0000256" key="1">
    <source>
        <dbReference type="SAM" id="MobiDB-lite"/>
    </source>
</evidence>
<proteinExistence type="predicted"/>
<gene>
    <name evidence="3" type="ORF">SCAR479_02602</name>
</gene>
<evidence type="ECO:0000313" key="3">
    <source>
        <dbReference type="EMBL" id="KAK9780487.1"/>
    </source>
</evidence>